<sequence length="224" mass="26029">MEQLCVSVEQIKMQNLNIQTTVNFLSENYDDLKNKLQHLEVQLETERKNNLACLKTLEDRLESLERGARSSCVEIRNIPFNKSESKEGLLNTVIKIGSTLNVPFQPQEVKDIFRIGSKDSENRTIVVDFTSNLRKEKFIQMYKKYNKENSKLSTETLKISGPSKPVFVSENLSPKMKRLFFLARDYASTNDYRYCWIKNGKIFMREKDGAQHIMIKDESGLSKK</sequence>
<proteinExistence type="predicted"/>
<comment type="caution">
    <text evidence="1">The sequence shown here is derived from an EMBL/GenBank/DDBJ whole genome shotgun (WGS) entry which is preliminary data.</text>
</comment>
<name>A0ACC2Q094_9NEOP</name>
<dbReference type="Proteomes" id="UP001231649">
    <property type="component" value="Chromosome 32"/>
</dbReference>
<dbReference type="EMBL" id="CM056808">
    <property type="protein sequence ID" value="KAJ8704357.1"/>
    <property type="molecule type" value="Genomic_DNA"/>
</dbReference>
<organism evidence="1 2">
    <name type="scientific">Mythimna loreyi</name>
    <dbReference type="NCBI Taxonomy" id="667449"/>
    <lineage>
        <taxon>Eukaryota</taxon>
        <taxon>Metazoa</taxon>
        <taxon>Ecdysozoa</taxon>
        <taxon>Arthropoda</taxon>
        <taxon>Hexapoda</taxon>
        <taxon>Insecta</taxon>
        <taxon>Pterygota</taxon>
        <taxon>Neoptera</taxon>
        <taxon>Endopterygota</taxon>
        <taxon>Lepidoptera</taxon>
        <taxon>Glossata</taxon>
        <taxon>Ditrysia</taxon>
        <taxon>Noctuoidea</taxon>
        <taxon>Noctuidae</taxon>
        <taxon>Noctuinae</taxon>
        <taxon>Hadenini</taxon>
        <taxon>Mythimna</taxon>
    </lineage>
</organism>
<evidence type="ECO:0000313" key="2">
    <source>
        <dbReference type="Proteomes" id="UP001231649"/>
    </source>
</evidence>
<keyword evidence="2" id="KW-1185">Reference proteome</keyword>
<gene>
    <name evidence="1" type="ORF">PYW08_013081</name>
</gene>
<evidence type="ECO:0000313" key="1">
    <source>
        <dbReference type="EMBL" id="KAJ8704357.1"/>
    </source>
</evidence>
<reference evidence="1" key="1">
    <citation type="submission" date="2023-03" db="EMBL/GenBank/DDBJ databases">
        <title>Chromosome-level genomes of two armyworms, Mythimna separata and Mythimna loreyi, provide insights into the biosynthesis and reception of sex pheromones.</title>
        <authorList>
            <person name="Zhao H."/>
        </authorList>
    </citation>
    <scope>NUCLEOTIDE SEQUENCE</scope>
    <source>
        <strain evidence="1">BeijingLab</strain>
    </source>
</reference>
<accession>A0ACC2Q094</accession>
<protein>
    <submittedName>
        <fullName evidence="1">Uncharacterized protein</fullName>
    </submittedName>
</protein>